<name>A0A0V0TJ67_9BILA</name>
<sequence length="93" mass="10167">MHHQTALTEKNRRVDCSKACNLPKRAVHVASIRANAPNCMEQTDRTMNINKSSNIPEQTSLLASGTKLSVIHKKAAVNLISPLRSACLSSIDE</sequence>
<evidence type="ECO:0000313" key="2">
    <source>
        <dbReference type="Proteomes" id="UP000055048"/>
    </source>
</evidence>
<protein>
    <submittedName>
        <fullName evidence="1">Uncharacterized protein</fullName>
    </submittedName>
</protein>
<dbReference type="AlphaFoldDB" id="A0A0V0TJ67"/>
<proteinExistence type="predicted"/>
<keyword evidence="2" id="KW-1185">Reference proteome</keyword>
<accession>A0A0V0TJ67</accession>
<dbReference type="EMBL" id="JYDJ01000245">
    <property type="protein sequence ID" value="KRX39058.1"/>
    <property type="molecule type" value="Genomic_DNA"/>
</dbReference>
<dbReference type="Proteomes" id="UP000055048">
    <property type="component" value="Unassembled WGS sequence"/>
</dbReference>
<evidence type="ECO:0000313" key="1">
    <source>
        <dbReference type="EMBL" id="KRX39058.1"/>
    </source>
</evidence>
<organism evidence="1 2">
    <name type="scientific">Trichinella murrelli</name>
    <dbReference type="NCBI Taxonomy" id="144512"/>
    <lineage>
        <taxon>Eukaryota</taxon>
        <taxon>Metazoa</taxon>
        <taxon>Ecdysozoa</taxon>
        <taxon>Nematoda</taxon>
        <taxon>Enoplea</taxon>
        <taxon>Dorylaimia</taxon>
        <taxon>Trichinellida</taxon>
        <taxon>Trichinellidae</taxon>
        <taxon>Trichinella</taxon>
    </lineage>
</organism>
<reference evidence="1 2" key="1">
    <citation type="submission" date="2015-01" db="EMBL/GenBank/DDBJ databases">
        <title>Evolution of Trichinella species and genotypes.</title>
        <authorList>
            <person name="Korhonen P.K."/>
            <person name="Edoardo P."/>
            <person name="Giuseppe L.R."/>
            <person name="Gasser R.B."/>
        </authorList>
    </citation>
    <scope>NUCLEOTIDE SEQUENCE [LARGE SCALE GENOMIC DNA]</scope>
    <source>
        <strain evidence="1">ISS417</strain>
    </source>
</reference>
<comment type="caution">
    <text evidence="1">The sequence shown here is derived from an EMBL/GenBank/DDBJ whole genome shotgun (WGS) entry which is preliminary data.</text>
</comment>
<gene>
    <name evidence="1" type="ORF">T05_812</name>
</gene>